<dbReference type="RefSeq" id="WP_129146229.1">
    <property type="nucleotide sequence ID" value="NZ_JAGIKT010000083.1"/>
</dbReference>
<reference evidence="3 4" key="1">
    <citation type="submission" date="2021-03" db="EMBL/GenBank/DDBJ databases">
        <title>Genome Sequence of Bradyrhizobium vignae strain ISRA400.</title>
        <authorList>
            <person name="Tisa L.S."/>
            <person name="Svistoonoff S."/>
            <person name="Hocher V."/>
            <person name="Fall S."/>
            <person name="Zaiya A."/>
            <person name="Naing D."/>
            <person name="Niang N."/>
            <person name="Diouf A."/>
            <person name="Dasylva M.C."/>
            <person name="Toure O."/>
            <person name="Gueye M."/>
            <person name="Gully D."/>
            <person name="Tisseyre P."/>
            <person name="Simpson S."/>
            <person name="Morris K."/>
            <person name="Thomas W.K."/>
        </authorList>
    </citation>
    <scope>NUCLEOTIDE SEQUENCE [LARGE SCALE GENOMIC DNA]</scope>
    <source>
        <strain evidence="3 4">ISRA400</strain>
    </source>
</reference>
<feature type="domain" description="DUF4440" evidence="2">
    <location>
        <begin position="28"/>
        <end position="131"/>
    </location>
</feature>
<dbReference type="InterPro" id="IPR027843">
    <property type="entry name" value="DUF4440"/>
</dbReference>
<evidence type="ECO:0000313" key="4">
    <source>
        <dbReference type="Proteomes" id="UP000669317"/>
    </source>
</evidence>
<comment type="caution">
    <text evidence="3">The sequence shown here is derived from an EMBL/GenBank/DDBJ whole genome shotgun (WGS) entry which is preliminary data.</text>
</comment>
<feature type="signal peptide" evidence="1">
    <location>
        <begin position="1"/>
        <end position="20"/>
    </location>
</feature>
<protein>
    <submittedName>
        <fullName evidence="3">Nuclear transport factor 2 family protein</fullName>
    </submittedName>
</protein>
<evidence type="ECO:0000313" key="3">
    <source>
        <dbReference type="EMBL" id="MBP0115416.1"/>
    </source>
</evidence>
<keyword evidence="4" id="KW-1185">Reference proteome</keyword>
<evidence type="ECO:0000256" key="1">
    <source>
        <dbReference type="SAM" id="SignalP"/>
    </source>
</evidence>
<proteinExistence type="predicted"/>
<dbReference type="EMBL" id="JAGIKT010000083">
    <property type="protein sequence ID" value="MBP0115416.1"/>
    <property type="molecule type" value="Genomic_DNA"/>
</dbReference>
<keyword evidence="1" id="KW-0732">Signal</keyword>
<feature type="chain" id="PRO_5045913636" evidence="1">
    <location>
        <begin position="21"/>
        <end position="152"/>
    </location>
</feature>
<dbReference type="InterPro" id="IPR032710">
    <property type="entry name" value="NTF2-like_dom_sf"/>
</dbReference>
<organism evidence="3 4">
    <name type="scientific">Bradyrhizobium vignae</name>
    <dbReference type="NCBI Taxonomy" id="1549949"/>
    <lineage>
        <taxon>Bacteria</taxon>
        <taxon>Pseudomonadati</taxon>
        <taxon>Pseudomonadota</taxon>
        <taxon>Alphaproteobacteria</taxon>
        <taxon>Hyphomicrobiales</taxon>
        <taxon>Nitrobacteraceae</taxon>
        <taxon>Bradyrhizobium</taxon>
    </lineage>
</organism>
<accession>A0ABS4A4T1</accession>
<name>A0ABS4A4T1_9BRAD</name>
<dbReference type="SUPFAM" id="SSF54427">
    <property type="entry name" value="NTF2-like"/>
    <property type="match status" value="1"/>
</dbReference>
<evidence type="ECO:0000259" key="2">
    <source>
        <dbReference type="Pfam" id="PF14534"/>
    </source>
</evidence>
<dbReference type="Gene3D" id="3.10.450.50">
    <property type="match status" value="1"/>
</dbReference>
<sequence length="152" mass="16441">MLRPLVLSSMVSAMAIPALAQDIKPELEKIGAAYTDCVAKHDGACVASLYSKDGIQVNVVGEVKTDLKATYEDYFKGGEDKIAVKVNYAQPLGNDMALAAGDVDVTFNVEPKLRQLFWSAVYVKEGGQWKIRMLTAAIKPPPPPTEANADKK</sequence>
<dbReference type="Pfam" id="PF14534">
    <property type="entry name" value="DUF4440"/>
    <property type="match status" value="1"/>
</dbReference>
<dbReference type="Proteomes" id="UP000669317">
    <property type="component" value="Unassembled WGS sequence"/>
</dbReference>
<gene>
    <name evidence="3" type="ORF">JWS04_31005</name>
</gene>